<dbReference type="InterPro" id="IPR001223">
    <property type="entry name" value="Glyco_hydro18_cat"/>
</dbReference>
<feature type="region of interest" description="Disordered" evidence="1">
    <location>
        <begin position="27"/>
        <end position="136"/>
    </location>
</feature>
<dbReference type="InterPro" id="IPR029070">
    <property type="entry name" value="Chitinase_insertion_sf"/>
</dbReference>
<name>A0A1N7Q6G4_9BACL</name>
<dbReference type="PANTHER" id="PTHR46066:SF2">
    <property type="entry name" value="CHITINASE DOMAIN-CONTAINING PROTEIN 1"/>
    <property type="match status" value="1"/>
</dbReference>
<dbReference type="AlphaFoldDB" id="A0A1N7Q6G4"/>
<dbReference type="EMBL" id="FTOD01000019">
    <property type="protein sequence ID" value="SIT18448.1"/>
    <property type="molecule type" value="Genomic_DNA"/>
</dbReference>
<keyword evidence="2" id="KW-0732">Signal</keyword>
<dbReference type="Proteomes" id="UP000186795">
    <property type="component" value="Unassembled WGS sequence"/>
</dbReference>
<dbReference type="InterPro" id="IPR011583">
    <property type="entry name" value="Chitinase_II/V-like_cat"/>
</dbReference>
<feature type="compositionally biased region" description="Basic and acidic residues" evidence="1">
    <location>
        <begin position="67"/>
        <end position="78"/>
    </location>
</feature>
<dbReference type="Gene3D" id="3.10.50.10">
    <property type="match status" value="1"/>
</dbReference>
<feature type="domain" description="GH18" evidence="3">
    <location>
        <begin position="143"/>
        <end position="453"/>
    </location>
</feature>
<dbReference type="GO" id="GO:0008061">
    <property type="term" value="F:chitin binding"/>
    <property type="evidence" value="ECO:0007669"/>
    <property type="project" value="InterPro"/>
</dbReference>
<dbReference type="Gene3D" id="3.20.20.80">
    <property type="entry name" value="Glycosidases"/>
    <property type="match status" value="1"/>
</dbReference>
<sequence>MFAWLLCMIAIPAGGWLILSAADHPGEREKVKHGPSPATAGHPEEPADPIVPGAEDWWDPTDPSIIPDKKPTPKDGKKPVTQPPPTTSSRHILHNNWRNPDLTRSPKEEVRSGGVSPSIPQLSNPPVRPAPFERPPNRRLQIAARVPYWDPVATDRLEQVADQIDELNFPWYDMQSDGTLTLRKADEAGRVLEMAEKNRIRLLPIIGNQYSPVLLHEVLNQPEKRNKLIQEIAQTVLKQGYAGVELQFEPILEEDRDAFSLFVEELSGQLHEQQHWLSVALHPKTGSKQDTPSQRAQDWRRIGEAADSVKIMAYHYSLEHPGPAAPVPWLEDILKQAKADIPPNKVYVSLSAQGYIWTGPDQLAPLTFNNAQDLIRTHNVSPQRKGDQPWFQYSVGKQTHTGYYQDAVGYGQKMRFLLKHHPDLAGIAHWYLGAEDPDTWKTVREANTLKNSD</sequence>
<protein>
    <submittedName>
        <fullName evidence="4">Glycosyl hydrolases family 18</fullName>
    </submittedName>
</protein>
<dbReference type="PANTHER" id="PTHR46066">
    <property type="entry name" value="CHITINASE DOMAIN-CONTAINING PROTEIN 1 FAMILY MEMBER"/>
    <property type="match status" value="1"/>
</dbReference>
<dbReference type="SUPFAM" id="SSF51445">
    <property type="entry name" value="(Trans)glycosidases"/>
    <property type="match status" value="1"/>
</dbReference>
<proteinExistence type="predicted"/>
<keyword evidence="5" id="KW-1185">Reference proteome</keyword>
<evidence type="ECO:0000313" key="4">
    <source>
        <dbReference type="EMBL" id="SIT18448.1"/>
    </source>
</evidence>
<dbReference type="GO" id="GO:0005975">
    <property type="term" value="P:carbohydrate metabolic process"/>
    <property type="evidence" value="ECO:0007669"/>
    <property type="project" value="InterPro"/>
</dbReference>
<evidence type="ECO:0000256" key="2">
    <source>
        <dbReference type="SAM" id="SignalP"/>
    </source>
</evidence>
<evidence type="ECO:0000313" key="5">
    <source>
        <dbReference type="Proteomes" id="UP000186795"/>
    </source>
</evidence>
<gene>
    <name evidence="4" type="ORF">SAMN05421790_11918</name>
</gene>
<reference evidence="5" key="1">
    <citation type="submission" date="2017-01" db="EMBL/GenBank/DDBJ databases">
        <authorList>
            <person name="Varghese N."/>
            <person name="Submissions S."/>
        </authorList>
    </citation>
    <scope>NUCLEOTIDE SEQUENCE [LARGE SCALE GENOMIC DNA]</scope>
    <source>
        <strain evidence="5">DSM 45196</strain>
    </source>
</reference>
<dbReference type="Pfam" id="PF00704">
    <property type="entry name" value="Glyco_hydro_18"/>
    <property type="match status" value="1"/>
</dbReference>
<organism evidence="4 5">
    <name type="scientific">Kroppenstedtia eburnea</name>
    <dbReference type="NCBI Taxonomy" id="714067"/>
    <lineage>
        <taxon>Bacteria</taxon>
        <taxon>Bacillati</taxon>
        <taxon>Bacillota</taxon>
        <taxon>Bacilli</taxon>
        <taxon>Bacillales</taxon>
        <taxon>Thermoactinomycetaceae</taxon>
        <taxon>Kroppenstedtia</taxon>
    </lineage>
</organism>
<dbReference type="SMART" id="SM00636">
    <property type="entry name" value="Glyco_18"/>
    <property type="match status" value="1"/>
</dbReference>
<evidence type="ECO:0000259" key="3">
    <source>
        <dbReference type="PROSITE" id="PS51910"/>
    </source>
</evidence>
<dbReference type="PROSITE" id="PS51910">
    <property type="entry name" value="GH18_2"/>
    <property type="match status" value="1"/>
</dbReference>
<feature type="signal peptide" evidence="2">
    <location>
        <begin position="1"/>
        <end position="21"/>
    </location>
</feature>
<dbReference type="OrthoDB" id="9766299at2"/>
<dbReference type="InterPro" id="IPR017853">
    <property type="entry name" value="GH"/>
</dbReference>
<accession>A0A1N7Q6G4</accession>
<keyword evidence="4" id="KW-0378">Hydrolase</keyword>
<dbReference type="RefSeq" id="WP_143457200.1">
    <property type="nucleotide sequence ID" value="NZ_CP048103.1"/>
</dbReference>
<dbReference type="GO" id="GO:0016787">
    <property type="term" value="F:hydrolase activity"/>
    <property type="evidence" value="ECO:0007669"/>
    <property type="project" value="UniProtKB-KW"/>
</dbReference>
<evidence type="ECO:0000256" key="1">
    <source>
        <dbReference type="SAM" id="MobiDB-lite"/>
    </source>
</evidence>
<feature type="chain" id="PRO_5039287684" evidence="2">
    <location>
        <begin position="22"/>
        <end position="453"/>
    </location>
</feature>